<evidence type="ECO:0008006" key="4">
    <source>
        <dbReference type="Google" id="ProtNLM"/>
    </source>
</evidence>
<feature type="transmembrane region" description="Helical" evidence="1">
    <location>
        <begin position="180"/>
        <end position="199"/>
    </location>
</feature>
<feature type="transmembrane region" description="Helical" evidence="1">
    <location>
        <begin position="33"/>
        <end position="50"/>
    </location>
</feature>
<keyword evidence="1" id="KW-1133">Transmembrane helix</keyword>
<dbReference type="PATRIC" id="fig|1121098.3.peg.1792"/>
<keyword evidence="3" id="KW-1185">Reference proteome</keyword>
<feature type="transmembrane region" description="Helical" evidence="1">
    <location>
        <begin position="84"/>
        <end position="104"/>
    </location>
</feature>
<evidence type="ECO:0000313" key="2">
    <source>
        <dbReference type="EMBL" id="EOA54951.1"/>
    </source>
</evidence>
<keyword evidence="1" id="KW-0812">Transmembrane</keyword>
<accession>U6RGV4</accession>
<comment type="caution">
    <text evidence="2">The sequence shown here is derived from an EMBL/GenBank/DDBJ whole genome shotgun (WGS) entry which is preliminary data.</text>
</comment>
<gene>
    <name evidence="2" type="ORF">HMPREF1534_01764</name>
</gene>
<sequence>MLKSITLEKIYLFYVILLAARATLFTSDMDFRSNPVGVGLLLVLCIHTFIKHKISLQNKNLVILYAILTIWTVLHYLTDIEFKIMPYLILYINITVGYSLVKIFGNKLYEKTTQYITYLTGISLILWMIMHVIGIGFFESIGFMQPASSTSVASLLIFNVPNIHIYEGKGIGPFMRNCGFAWEPGLFASFICFAIYFNLLIKKRIKRNRSFYILTLGLFSTFSTTGYSAFLLIIANYFILQNSKKSTQILYIIVGIPTFLYIMNLPFMADKIKKEDESENFLYNNNQLTSEIESEKRTMTVRRWEGIIMDYLNIQDRPILGYGTINNSYVNTHISSYLLSSNGIVSTFARFGIVLGLLINIVFIRNTNYIDKLFRQKYCMFYILYMTLSISYSFTTLALMIALCSSNLWISKSQKYIK</sequence>
<dbReference type="Proteomes" id="UP000017831">
    <property type="component" value="Unassembled WGS sequence"/>
</dbReference>
<organism evidence="2 3">
    <name type="scientific">Phocaeicola massiliensis B84634 = Timone 84634 = DSM 17679 = JCM 13223</name>
    <dbReference type="NCBI Taxonomy" id="1121098"/>
    <lineage>
        <taxon>Bacteria</taxon>
        <taxon>Pseudomonadati</taxon>
        <taxon>Bacteroidota</taxon>
        <taxon>Bacteroidia</taxon>
        <taxon>Bacteroidales</taxon>
        <taxon>Bacteroidaceae</taxon>
        <taxon>Phocaeicola</taxon>
    </lineage>
</organism>
<evidence type="ECO:0000313" key="3">
    <source>
        <dbReference type="Proteomes" id="UP000017831"/>
    </source>
</evidence>
<proteinExistence type="predicted"/>
<keyword evidence="1" id="KW-0472">Membrane</keyword>
<feature type="transmembrane region" description="Helical" evidence="1">
    <location>
        <begin position="62"/>
        <end position="78"/>
    </location>
</feature>
<dbReference type="STRING" id="1121098.HMPREF1534_01764"/>
<protein>
    <recommendedName>
        <fullName evidence="4">O-antigen polymerase</fullName>
    </recommendedName>
</protein>
<feature type="transmembrane region" description="Helical" evidence="1">
    <location>
        <begin position="116"/>
        <end position="138"/>
    </location>
</feature>
<name>U6RGV4_9BACT</name>
<feature type="transmembrane region" description="Helical" evidence="1">
    <location>
        <begin position="249"/>
        <end position="267"/>
    </location>
</feature>
<feature type="transmembrane region" description="Helical" evidence="1">
    <location>
        <begin position="211"/>
        <end position="237"/>
    </location>
</feature>
<dbReference type="EMBL" id="AQHY01000022">
    <property type="protein sequence ID" value="EOA54951.1"/>
    <property type="molecule type" value="Genomic_DNA"/>
</dbReference>
<feature type="transmembrane region" description="Helical" evidence="1">
    <location>
        <begin position="10"/>
        <end position="27"/>
    </location>
</feature>
<dbReference type="AlphaFoldDB" id="U6RGV4"/>
<evidence type="ECO:0000256" key="1">
    <source>
        <dbReference type="SAM" id="Phobius"/>
    </source>
</evidence>
<reference evidence="2 3" key="1">
    <citation type="submission" date="2013-04" db="EMBL/GenBank/DDBJ databases">
        <title>The Genome Sequence of Bacteroides massiliensis DSM 17679.</title>
        <authorList>
            <consortium name="The Broad Institute Genomics Platform"/>
            <person name="Earl A."/>
            <person name="Ward D."/>
            <person name="Feldgarden M."/>
            <person name="Gevers D."/>
            <person name="Martens E."/>
            <person name="Fenner L."/>
            <person name="Roux V."/>
            <person name="Mallet M.N."/>
            <person name="Raoult D."/>
            <person name="Walker B."/>
            <person name="Young S."/>
            <person name="Zeng Q."/>
            <person name="Gargeya S."/>
            <person name="Fitzgerald M."/>
            <person name="Haas B."/>
            <person name="Abouelleil A."/>
            <person name="Allen A.W."/>
            <person name="Alvarado L."/>
            <person name="Arachchi H.M."/>
            <person name="Berlin A.M."/>
            <person name="Chapman S.B."/>
            <person name="Gainer-Dewar J."/>
            <person name="Goldberg J."/>
            <person name="Griggs A."/>
            <person name="Gujja S."/>
            <person name="Hansen M."/>
            <person name="Howarth C."/>
            <person name="Imamovic A."/>
            <person name="Ireland A."/>
            <person name="Larimer J."/>
            <person name="McCowan C."/>
            <person name="Murphy C."/>
            <person name="Pearson M."/>
            <person name="Poon T.W."/>
            <person name="Priest M."/>
            <person name="Roberts A."/>
            <person name="Saif S."/>
            <person name="Shea T."/>
            <person name="Sisk P."/>
            <person name="Sykes S."/>
            <person name="Wortman J."/>
            <person name="Nusbaum C."/>
            <person name="Birren B."/>
        </authorList>
    </citation>
    <scope>NUCLEOTIDE SEQUENCE [LARGE SCALE GENOMIC DNA]</scope>
    <source>
        <strain evidence="3">B84634 / Timone 84634 / DSM 17679 / JCM 13223</strain>
    </source>
</reference>
<feature type="transmembrane region" description="Helical" evidence="1">
    <location>
        <begin position="343"/>
        <end position="363"/>
    </location>
</feature>
<dbReference type="eggNOG" id="ENOG5033BSA">
    <property type="taxonomic scope" value="Bacteria"/>
</dbReference>
<dbReference type="HOGENOM" id="CLU_645063_0_0_10"/>
<feature type="transmembrane region" description="Helical" evidence="1">
    <location>
        <begin position="383"/>
        <end position="410"/>
    </location>
</feature>